<feature type="signal peptide" evidence="1">
    <location>
        <begin position="1"/>
        <end position="19"/>
    </location>
</feature>
<gene>
    <name evidence="3" type="ORF">MZV50_08320</name>
</gene>
<name>A0ABY4ZYA3_9CAUL</name>
<evidence type="ECO:0000313" key="4">
    <source>
        <dbReference type="Proteomes" id="UP001057520"/>
    </source>
</evidence>
<evidence type="ECO:0000256" key="1">
    <source>
        <dbReference type="SAM" id="SignalP"/>
    </source>
</evidence>
<accession>A0ABY4ZYA3</accession>
<feature type="chain" id="PRO_5045700498" evidence="1">
    <location>
        <begin position="20"/>
        <end position="115"/>
    </location>
</feature>
<dbReference type="Gene3D" id="3.30.1150.10">
    <property type="match status" value="1"/>
</dbReference>
<organism evidence="3 4">
    <name type="scientific">Caulobacter segnis</name>
    <dbReference type="NCBI Taxonomy" id="88688"/>
    <lineage>
        <taxon>Bacteria</taxon>
        <taxon>Pseudomonadati</taxon>
        <taxon>Pseudomonadota</taxon>
        <taxon>Alphaproteobacteria</taxon>
        <taxon>Caulobacterales</taxon>
        <taxon>Caulobacteraceae</taxon>
        <taxon>Caulobacter</taxon>
    </lineage>
</organism>
<keyword evidence="4" id="KW-1185">Reference proteome</keyword>
<protein>
    <submittedName>
        <fullName evidence="3">Energy transducer TonB</fullName>
    </submittedName>
</protein>
<evidence type="ECO:0000313" key="3">
    <source>
        <dbReference type="EMBL" id="USQ97528.1"/>
    </source>
</evidence>
<dbReference type="InterPro" id="IPR037682">
    <property type="entry name" value="TonB_C"/>
</dbReference>
<proteinExistence type="predicted"/>
<dbReference type="EMBL" id="CP096040">
    <property type="protein sequence ID" value="USQ97528.1"/>
    <property type="molecule type" value="Genomic_DNA"/>
</dbReference>
<sequence>MRAVVLAAALAMAASSALAAPSCLPTPAEEELVGKTMMSVKEPDFASLPPLAGCGIWSLEISADGRVGAVKVVRLNGDEALRRAVESWIKALRFEPASAAWTGLIPVTLENGKSE</sequence>
<evidence type="ECO:0000259" key="2">
    <source>
        <dbReference type="PROSITE" id="PS52015"/>
    </source>
</evidence>
<reference evidence="3 4" key="1">
    <citation type="submission" date="2022-04" db="EMBL/GenBank/DDBJ databases">
        <title>Genome sequence of soybean root-associated Caulobacter segnis RL271.</title>
        <authorList>
            <person name="Longley R."/>
            <person name="Bonito G."/>
            <person name="Trigodet F."/>
            <person name="Crosson S."/>
            <person name="Fiebig A."/>
        </authorList>
    </citation>
    <scope>NUCLEOTIDE SEQUENCE [LARGE SCALE GENOMIC DNA]</scope>
    <source>
        <strain evidence="3 4">RL271</strain>
    </source>
</reference>
<keyword evidence="1" id="KW-0732">Signal</keyword>
<dbReference type="SUPFAM" id="SSF74653">
    <property type="entry name" value="TolA/TonB C-terminal domain"/>
    <property type="match status" value="1"/>
</dbReference>
<dbReference type="PROSITE" id="PS52015">
    <property type="entry name" value="TONB_CTD"/>
    <property type="match status" value="1"/>
</dbReference>
<dbReference type="Proteomes" id="UP001057520">
    <property type="component" value="Chromosome"/>
</dbReference>
<feature type="domain" description="TonB C-terminal" evidence="2">
    <location>
        <begin position="27"/>
        <end position="115"/>
    </location>
</feature>